<keyword evidence="3" id="KW-1185">Reference proteome</keyword>
<accession>A0AA90H5H4</accession>
<gene>
    <name evidence="1" type="ORF">POF43_029535</name>
    <name evidence="2" type="ORF">POF50_031930</name>
</gene>
<evidence type="ECO:0000313" key="3">
    <source>
        <dbReference type="Proteomes" id="UP001156398"/>
    </source>
</evidence>
<reference evidence="2 3" key="1">
    <citation type="submission" date="2023-05" db="EMBL/GenBank/DDBJ databases">
        <title>Streptantibioticus silvisoli sp. nov., acidotolerant actinomycetes 1 from pine litter.</title>
        <authorList>
            <person name="Swiecimska M."/>
            <person name="Golinska P."/>
            <person name="Sangal V."/>
            <person name="Wachnowicz B."/>
            <person name="Goodfellow M."/>
        </authorList>
    </citation>
    <scope>NUCLEOTIDE SEQUENCE</scope>
    <source>
        <strain evidence="2">SL13</strain>
        <strain evidence="1 3">SL54</strain>
    </source>
</reference>
<protein>
    <submittedName>
        <fullName evidence="2">Uncharacterized protein</fullName>
    </submittedName>
</protein>
<dbReference type="Proteomes" id="UP001156398">
    <property type="component" value="Unassembled WGS sequence"/>
</dbReference>
<evidence type="ECO:0000313" key="2">
    <source>
        <dbReference type="EMBL" id="MDI5973899.1"/>
    </source>
</evidence>
<sequence>MKERSALTGLTAGERLLVHEVVVVAKGAKGAFTVHAPGMRPLTAGVRREIMDIGSSTGGWNSIAGQMPATGGSALVMRVTDQRLGLVTVKEGSPVWEVPRSWAARIERRPRLQLMARFRVHFVDGSWAAFYTVRRRTVRAFAAELGGRG</sequence>
<name>A0AA90H5H4_9ACTN</name>
<dbReference type="EMBL" id="JABXJJ020000054">
    <property type="protein sequence ID" value="MDI5973899.1"/>
    <property type="molecule type" value="Genomic_DNA"/>
</dbReference>
<dbReference type="RefSeq" id="WP_282699126.1">
    <property type="nucleotide sequence ID" value="NZ_JAAGKO020000062.1"/>
</dbReference>
<comment type="caution">
    <text evidence="2">The sequence shown here is derived from an EMBL/GenBank/DDBJ whole genome shotgun (WGS) entry which is preliminary data.</text>
</comment>
<dbReference type="AlphaFoldDB" id="A0AA90H5H4"/>
<proteinExistence type="predicted"/>
<evidence type="ECO:0000313" key="1">
    <source>
        <dbReference type="EMBL" id="MDI5966825.1"/>
    </source>
</evidence>
<organism evidence="2">
    <name type="scientific">Streptantibioticus silvisoli</name>
    <dbReference type="NCBI Taxonomy" id="2705255"/>
    <lineage>
        <taxon>Bacteria</taxon>
        <taxon>Bacillati</taxon>
        <taxon>Actinomycetota</taxon>
        <taxon>Actinomycetes</taxon>
        <taxon>Kitasatosporales</taxon>
        <taxon>Streptomycetaceae</taxon>
        <taxon>Streptantibioticus</taxon>
    </lineage>
</organism>
<dbReference type="EMBL" id="JAAGKO020000062">
    <property type="protein sequence ID" value="MDI5966825.1"/>
    <property type="molecule type" value="Genomic_DNA"/>
</dbReference>